<feature type="region of interest" description="Disordered" evidence="6">
    <location>
        <begin position="1"/>
        <end position="34"/>
    </location>
</feature>
<organism evidence="8 9">
    <name type="scientific">Lichtheimia ornata</name>
    <dbReference type="NCBI Taxonomy" id="688661"/>
    <lineage>
        <taxon>Eukaryota</taxon>
        <taxon>Fungi</taxon>
        <taxon>Fungi incertae sedis</taxon>
        <taxon>Mucoromycota</taxon>
        <taxon>Mucoromycotina</taxon>
        <taxon>Mucoromycetes</taxon>
        <taxon>Mucorales</taxon>
        <taxon>Lichtheimiaceae</taxon>
        <taxon>Lichtheimia</taxon>
    </lineage>
</organism>
<accession>A0AAD7Y4C2</accession>
<evidence type="ECO:0000313" key="8">
    <source>
        <dbReference type="EMBL" id="KAJ8663530.1"/>
    </source>
</evidence>
<dbReference type="GO" id="GO:0000981">
    <property type="term" value="F:DNA-binding transcription factor activity, RNA polymerase II-specific"/>
    <property type="evidence" value="ECO:0007669"/>
    <property type="project" value="TreeGrafter"/>
</dbReference>
<feature type="compositionally biased region" description="Low complexity" evidence="6">
    <location>
        <begin position="231"/>
        <end position="250"/>
    </location>
</feature>
<feature type="region of interest" description="Disordered" evidence="6">
    <location>
        <begin position="140"/>
        <end position="182"/>
    </location>
</feature>
<dbReference type="PANTHER" id="PTHR15741:SF27">
    <property type="entry name" value="TRANSCRIPTION FACTOR AP-4"/>
    <property type="match status" value="1"/>
</dbReference>
<feature type="compositionally biased region" description="Basic and acidic residues" evidence="6">
    <location>
        <begin position="168"/>
        <end position="182"/>
    </location>
</feature>
<evidence type="ECO:0000256" key="1">
    <source>
        <dbReference type="ARBA" id="ARBA00004123"/>
    </source>
</evidence>
<feature type="compositionally biased region" description="Low complexity" evidence="6">
    <location>
        <begin position="441"/>
        <end position="457"/>
    </location>
</feature>
<feature type="domain" description="BHLH" evidence="7">
    <location>
        <begin position="316"/>
        <end position="367"/>
    </location>
</feature>
<dbReference type="Pfam" id="PF00010">
    <property type="entry name" value="HLH"/>
    <property type="match status" value="1"/>
</dbReference>
<evidence type="ECO:0000256" key="3">
    <source>
        <dbReference type="ARBA" id="ARBA00023125"/>
    </source>
</evidence>
<dbReference type="Gene3D" id="4.10.280.10">
    <property type="entry name" value="Helix-loop-helix DNA-binding domain"/>
    <property type="match status" value="1"/>
</dbReference>
<dbReference type="GO" id="GO:0005634">
    <property type="term" value="C:nucleus"/>
    <property type="evidence" value="ECO:0007669"/>
    <property type="project" value="UniProtKB-SubCell"/>
</dbReference>
<dbReference type="EMBL" id="JARTCD010000002">
    <property type="protein sequence ID" value="KAJ8663530.1"/>
    <property type="molecule type" value="Genomic_DNA"/>
</dbReference>
<reference evidence="8 9" key="1">
    <citation type="submission" date="2023-03" db="EMBL/GenBank/DDBJ databases">
        <title>Genome sequence of Lichtheimia ornata CBS 291.66.</title>
        <authorList>
            <person name="Mohabir J.T."/>
            <person name="Shea T.P."/>
            <person name="Kurbessoian T."/>
            <person name="Berby B."/>
            <person name="Fontaine J."/>
            <person name="Livny J."/>
            <person name="Gnirke A."/>
            <person name="Stajich J.E."/>
            <person name="Cuomo C.A."/>
        </authorList>
    </citation>
    <scope>NUCLEOTIDE SEQUENCE [LARGE SCALE GENOMIC DNA]</scope>
    <source>
        <strain evidence="8">CBS 291.66</strain>
    </source>
</reference>
<dbReference type="InterPro" id="IPR052207">
    <property type="entry name" value="Max-like/E-box_TFs"/>
</dbReference>
<comment type="caution">
    <text evidence="8">The sequence shown here is derived from an EMBL/GenBank/DDBJ whole genome shotgun (WGS) entry which is preliminary data.</text>
</comment>
<comment type="subcellular location">
    <subcellularLocation>
        <location evidence="1">Nucleus</location>
    </subcellularLocation>
</comment>
<dbReference type="PANTHER" id="PTHR15741">
    <property type="entry name" value="BASIC HELIX-LOOP-HELIX ZIP TRANSCRIPTION FACTOR"/>
    <property type="match status" value="1"/>
</dbReference>
<evidence type="ECO:0000256" key="4">
    <source>
        <dbReference type="ARBA" id="ARBA00023163"/>
    </source>
</evidence>
<keyword evidence="2" id="KW-0805">Transcription regulation</keyword>
<sequence>MAFSQHHDPHATPAPVHSTPAPPQPSQDWLYSGHGFQSNYGHSAPLQEPVPFEDFQFSFGLDPNFAIPVPLDIPPAPVTEDNSGMLFDDSLFQSMAPPAPAPPTASNNGNTSLLNEDDQRIFTSFLDNFCMDQDVEPLPNHMPSLYDLPPSTTNTSYPPQEHDDAEEEERRRNSILRSLDEQKRMRHRILADAAVAAHHHQSTNTPIPSSSSTSSSYHHHHHQHHHHHASTMESSWPSSSSSSTTHNHNGSGSGGGGAIFLKKSDSIATPYVIPSKRSDKKKASSPSLSPFDDHQSTRPTPARRNKPHKELLTEAEKRANHIASEQKRRTTIRTGFKDLTEIVPTLKNINNSKSTVLFKAVDYIRYLEKRTKHLHDKVQTLELRMQVEGRSMMVHPTDGAGGATTTTAAATAGGYDDKSAMIRQSERGDGGAMTNDKGDVGNNHHNSNGGNGNNNSSTEQALRQHSMQQKHLMQLQEELQKKLLAHHRGFTRPVQEEMDVDEEPLKATVSA</sequence>
<dbReference type="InterPro" id="IPR011598">
    <property type="entry name" value="bHLH_dom"/>
</dbReference>
<evidence type="ECO:0000259" key="7">
    <source>
        <dbReference type="PROSITE" id="PS50888"/>
    </source>
</evidence>
<keyword evidence="9" id="KW-1185">Reference proteome</keyword>
<evidence type="ECO:0000256" key="5">
    <source>
        <dbReference type="ARBA" id="ARBA00023242"/>
    </source>
</evidence>
<evidence type="ECO:0000256" key="2">
    <source>
        <dbReference type="ARBA" id="ARBA00023015"/>
    </source>
</evidence>
<dbReference type="RefSeq" id="XP_058348442.1">
    <property type="nucleotide sequence ID" value="XM_058480878.1"/>
</dbReference>
<evidence type="ECO:0000256" key="6">
    <source>
        <dbReference type="SAM" id="MobiDB-lite"/>
    </source>
</evidence>
<dbReference type="SMART" id="SM00353">
    <property type="entry name" value="HLH"/>
    <property type="match status" value="1"/>
</dbReference>
<dbReference type="GO" id="GO:0000978">
    <property type="term" value="F:RNA polymerase II cis-regulatory region sequence-specific DNA binding"/>
    <property type="evidence" value="ECO:0007669"/>
    <property type="project" value="TreeGrafter"/>
</dbReference>
<proteinExistence type="predicted"/>
<feature type="region of interest" description="Disordered" evidence="6">
    <location>
        <begin position="426"/>
        <end position="471"/>
    </location>
</feature>
<feature type="compositionally biased region" description="Basic and acidic residues" evidence="6">
    <location>
        <begin position="1"/>
        <end position="10"/>
    </location>
</feature>
<dbReference type="SUPFAM" id="SSF47459">
    <property type="entry name" value="HLH, helix-loop-helix DNA-binding domain"/>
    <property type="match status" value="1"/>
</dbReference>
<dbReference type="PROSITE" id="PS50888">
    <property type="entry name" value="BHLH"/>
    <property type="match status" value="1"/>
</dbReference>
<feature type="region of interest" description="Disordered" evidence="6">
    <location>
        <begin position="94"/>
        <end position="113"/>
    </location>
</feature>
<feature type="compositionally biased region" description="Polar residues" evidence="6">
    <location>
        <begin position="104"/>
        <end position="113"/>
    </location>
</feature>
<dbReference type="AlphaFoldDB" id="A0AAD7Y4C2"/>
<gene>
    <name evidence="8" type="ORF">O0I10_000773</name>
</gene>
<dbReference type="GeneID" id="83208194"/>
<keyword evidence="3" id="KW-0238">DNA-binding</keyword>
<dbReference type="Proteomes" id="UP001234581">
    <property type="component" value="Unassembled WGS sequence"/>
</dbReference>
<keyword evidence="5" id="KW-0539">Nucleus</keyword>
<protein>
    <recommendedName>
        <fullName evidence="7">BHLH domain-containing protein</fullName>
    </recommendedName>
</protein>
<dbReference type="InterPro" id="IPR036638">
    <property type="entry name" value="HLH_DNA-bd_sf"/>
</dbReference>
<keyword evidence="4" id="KW-0804">Transcription</keyword>
<name>A0AAD7Y4C2_9FUNG</name>
<evidence type="ECO:0000313" key="9">
    <source>
        <dbReference type="Proteomes" id="UP001234581"/>
    </source>
</evidence>
<dbReference type="GO" id="GO:0046983">
    <property type="term" value="F:protein dimerization activity"/>
    <property type="evidence" value="ECO:0007669"/>
    <property type="project" value="InterPro"/>
</dbReference>
<feature type="compositionally biased region" description="Basic residues" evidence="6">
    <location>
        <begin position="217"/>
        <end position="229"/>
    </location>
</feature>
<feature type="region of interest" description="Disordered" evidence="6">
    <location>
        <begin position="195"/>
        <end position="308"/>
    </location>
</feature>